<dbReference type="InterPro" id="IPR001347">
    <property type="entry name" value="SIS_dom"/>
</dbReference>
<dbReference type="GO" id="GO:1901135">
    <property type="term" value="P:carbohydrate derivative metabolic process"/>
    <property type="evidence" value="ECO:0007669"/>
    <property type="project" value="InterPro"/>
</dbReference>
<dbReference type="PANTHER" id="PTHR43443:SF1">
    <property type="entry name" value="3-HEXULOSE-6-PHOSPHATE ISOMERASE"/>
    <property type="match status" value="1"/>
</dbReference>
<dbReference type="InterPro" id="IPR046348">
    <property type="entry name" value="SIS_dom_sf"/>
</dbReference>
<dbReference type="PROSITE" id="PS51464">
    <property type="entry name" value="SIS"/>
    <property type="match status" value="1"/>
</dbReference>
<protein>
    <submittedName>
        <fullName evidence="3">6-phospho 3-hexuloisomerase</fullName>
    </submittedName>
</protein>
<evidence type="ECO:0000313" key="3">
    <source>
        <dbReference type="EMBL" id="OTP11678.1"/>
    </source>
</evidence>
<organism evidence="3">
    <name type="scientific">Candidatus Enterococcus clewellii</name>
    <dbReference type="NCBI Taxonomy" id="1834193"/>
    <lineage>
        <taxon>Bacteria</taxon>
        <taxon>Bacillati</taxon>
        <taxon>Bacillota</taxon>
        <taxon>Bacilli</taxon>
        <taxon>Lactobacillales</taxon>
        <taxon>Enterococcaceae</taxon>
        <taxon>Enterococcus</taxon>
    </lineage>
</organism>
<dbReference type="Gene3D" id="3.40.50.10490">
    <property type="entry name" value="Glucose-6-phosphate isomerase like protein, domain 1"/>
    <property type="match status" value="1"/>
</dbReference>
<dbReference type="EMBL" id="CP147247">
    <property type="protein sequence ID" value="WYJ91715.1"/>
    <property type="molecule type" value="Genomic_DNA"/>
</dbReference>
<gene>
    <name evidence="4" type="ORF">A5888_003483</name>
    <name evidence="3" type="ORF">A5888_003777</name>
</gene>
<dbReference type="OrthoDB" id="9797832at2"/>
<evidence type="ECO:0000313" key="4">
    <source>
        <dbReference type="EMBL" id="WYJ91715.1"/>
    </source>
</evidence>
<keyword evidence="3" id="KW-0413">Isomerase</keyword>
<dbReference type="CDD" id="cd05005">
    <property type="entry name" value="SIS_PHI"/>
    <property type="match status" value="1"/>
</dbReference>
<evidence type="ECO:0000259" key="2">
    <source>
        <dbReference type="PROSITE" id="PS51464"/>
    </source>
</evidence>
<dbReference type="NCBIfam" id="TIGR03127">
    <property type="entry name" value="RuMP_HxlB"/>
    <property type="match status" value="1"/>
</dbReference>
<dbReference type="PANTHER" id="PTHR43443">
    <property type="entry name" value="3-HEXULOSE-6-PHOSPHATE ISOMERASE"/>
    <property type="match status" value="1"/>
</dbReference>
<sequence>MKEMTQILDEIHEVIGRVNEKQLVTVIQQIQKNKRTFILGEGRSGLQGKGFAMRLMHLGYPVYVIGETITPSIQKGDLLIAISGSGTTGNIVQLVENATKKGIDIVGITSEPTSPLAQAAKEQLIIPGATKTGSGIQSIQLLSSLFDQTLHITLDYVCLMISKRDHVSNEDAKKQHSNME</sequence>
<reference evidence="4" key="3">
    <citation type="submission" date="2024-03" db="EMBL/GenBank/DDBJ databases">
        <title>The Genome Sequence of Enterococcus sp. DIV0242b.</title>
        <authorList>
            <consortium name="The Broad Institute Genomics Platform"/>
            <consortium name="The Broad Institute Microbial Omics Core"/>
            <consortium name="The Broad Institute Genomic Center for Infectious Diseases"/>
            <person name="Earl A."/>
            <person name="Manson A."/>
            <person name="Gilmore M."/>
            <person name="Schwartman J."/>
            <person name="Shea T."/>
            <person name="Abouelleil A."/>
            <person name="Cao P."/>
            <person name="Chapman S."/>
            <person name="Cusick C."/>
            <person name="Young S."/>
            <person name="Neafsey D."/>
            <person name="Nusbaum C."/>
            <person name="Birren B."/>
        </authorList>
    </citation>
    <scope>NUCLEOTIDE SEQUENCE</scope>
    <source>
        <strain evidence="4">9E7_DIV0242</strain>
    </source>
</reference>
<keyword evidence="5" id="KW-1185">Reference proteome</keyword>
<dbReference type="InterPro" id="IPR017552">
    <property type="entry name" value="PHI/rmpB"/>
</dbReference>
<dbReference type="GO" id="GO:0016853">
    <property type="term" value="F:isomerase activity"/>
    <property type="evidence" value="ECO:0007669"/>
    <property type="project" value="UniProtKB-KW"/>
</dbReference>
<comment type="similarity">
    <text evidence="1">Belongs to the SIS family. PHI subfamily.</text>
</comment>
<name>A0A242K1Z6_9ENTE</name>
<accession>A0A242K1Z6</accession>
<dbReference type="Proteomes" id="UP000195141">
    <property type="component" value="Chromosome"/>
</dbReference>
<dbReference type="SUPFAM" id="SSF53697">
    <property type="entry name" value="SIS domain"/>
    <property type="match status" value="1"/>
</dbReference>
<proteinExistence type="inferred from homology"/>
<dbReference type="GO" id="GO:0097367">
    <property type="term" value="F:carbohydrate derivative binding"/>
    <property type="evidence" value="ECO:0007669"/>
    <property type="project" value="InterPro"/>
</dbReference>
<reference evidence="4" key="2">
    <citation type="submission" date="2017-05" db="EMBL/GenBank/DDBJ databases">
        <authorList>
            <consortium name="The Broad Institute Genomics Platform"/>
            <consortium name="The Broad Institute Genomic Center for Infectious Diseases"/>
            <person name="Earl A."/>
            <person name="Manson A."/>
            <person name="Schwartman J."/>
            <person name="Gilmore M."/>
            <person name="Abouelleil A."/>
            <person name="Cao P."/>
            <person name="Chapman S."/>
            <person name="Cusick C."/>
            <person name="Shea T."/>
            <person name="Young S."/>
            <person name="Neafsey D."/>
            <person name="Nusbaum C."/>
            <person name="Birren B."/>
        </authorList>
    </citation>
    <scope>NUCLEOTIDE SEQUENCE</scope>
    <source>
        <strain evidence="4">9E7_DIV0242</strain>
    </source>
</reference>
<dbReference type="EMBL" id="NGMM01000007">
    <property type="protein sequence ID" value="OTP11678.1"/>
    <property type="molecule type" value="Genomic_DNA"/>
</dbReference>
<dbReference type="RefSeq" id="WP_086350755.1">
    <property type="nucleotide sequence ID" value="NZ_CP147247.1"/>
</dbReference>
<reference evidence="3" key="1">
    <citation type="submission" date="2017-05" db="EMBL/GenBank/DDBJ databases">
        <title>The Genome Sequence of Enterococcus sp. 9E7_DIV0242.</title>
        <authorList>
            <consortium name="The Broad Institute Genomics Platform"/>
            <consortium name="The Broad Institute Genomic Center for Infectious Diseases"/>
            <person name="Earl A."/>
            <person name="Manson A."/>
            <person name="Schwartman J."/>
            <person name="Gilmore M."/>
            <person name="Abouelleil A."/>
            <person name="Cao P."/>
            <person name="Chapman S."/>
            <person name="Cusick C."/>
            <person name="Shea T."/>
            <person name="Young S."/>
            <person name="Neafsey D."/>
            <person name="Nusbaum C."/>
            <person name="Birren B."/>
        </authorList>
    </citation>
    <scope>NUCLEOTIDE SEQUENCE [LARGE SCALE GENOMIC DNA]</scope>
    <source>
        <strain evidence="3">9E7_DIV0242</strain>
    </source>
</reference>
<evidence type="ECO:0000256" key="1">
    <source>
        <dbReference type="ARBA" id="ARBA00009235"/>
    </source>
</evidence>
<dbReference type="AlphaFoldDB" id="A0A242K1Z6"/>
<evidence type="ECO:0000313" key="5">
    <source>
        <dbReference type="Proteomes" id="UP000195141"/>
    </source>
</evidence>
<dbReference type="Pfam" id="PF01380">
    <property type="entry name" value="SIS"/>
    <property type="match status" value="1"/>
</dbReference>
<feature type="domain" description="SIS" evidence="2">
    <location>
        <begin position="26"/>
        <end position="167"/>
    </location>
</feature>